<dbReference type="STRING" id="623280.SAMN05660226_02896"/>
<dbReference type="PROSITE" id="PS51762">
    <property type="entry name" value="GH16_2"/>
    <property type="match status" value="1"/>
</dbReference>
<evidence type="ECO:0000256" key="2">
    <source>
        <dbReference type="SAM" id="SignalP"/>
    </source>
</evidence>
<name>A0A1T5DQ74_9SPHI</name>
<protein>
    <submittedName>
        <fullName evidence="4">Glycosyl hydrolases family 16</fullName>
    </submittedName>
</protein>
<dbReference type="GO" id="GO:0005975">
    <property type="term" value="P:carbohydrate metabolic process"/>
    <property type="evidence" value="ECO:0007669"/>
    <property type="project" value="InterPro"/>
</dbReference>
<feature type="signal peptide" evidence="2">
    <location>
        <begin position="1"/>
        <end position="25"/>
    </location>
</feature>
<reference evidence="4 5" key="1">
    <citation type="submission" date="2017-02" db="EMBL/GenBank/DDBJ databases">
        <authorList>
            <person name="Peterson S.W."/>
        </authorList>
    </citation>
    <scope>NUCLEOTIDE SEQUENCE [LARGE SCALE GENOMIC DNA]</scope>
    <source>
        <strain evidence="4 5">DSM 22899</strain>
    </source>
</reference>
<feature type="chain" id="PRO_5012775357" evidence="2">
    <location>
        <begin position="26"/>
        <end position="250"/>
    </location>
</feature>
<keyword evidence="4" id="KW-0378">Hydrolase</keyword>
<dbReference type="InterPro" id="IPR013320">
    <property type="entry name" value="ConA-like_dom_sf"/>
</dbReference>
<gene>
    <name evidence="4" type="ORF">SAMN05660226_02896</name>
</gene>
<proteinExistence type="inferred from homology"/>
<evidence type="ECO:0000259" key="3">
    <source>
        <dbReference type="PROSITE" id="PS51762"/>
    </source>
</evidence>
<evidence type="ECO:0000313" key="4">
    <source>
        <dbReference type="EMBL" id="SKB73835.1"/>
    </source>
</evidence>
<dbReference type="EMBL" id="FUYS01000007">
    <property type="protein sequence ID" value="SKB73835.1"/>
    <property type="molecule type" value="Genomic_DNA"/>
</dbReference>
<keyword evidence="5" id="KW-1185">Reference proteome</keyword>
<accession>A0A1T5DQ74</accession>
<feature type="domain" description="GH16" evidence="3">
    <location>
        <begin position="31"/>
        <end position="250"/>
    </location>
</feature>
<dbReference type="PROSITE" id="PS51257">
    <property type="entry name" value="PROKAR_LIPOPROTEIN"/>
    <property type="match status" value="1"/>
</dbReference>
<evidence type="ECO:0000256" key="1">
    <source>
        <dbReference type="ARBA" id="ARBA00006865"/>
    </source>
</evidence>
<dbReference type="Gene3D" id="2.60.120.200">
    <property type="match status" value="1"/>
</dbReference>
<organism evidence="4 5">
    <name type="scientific">Parapedobacter luteus</name>
    <dbReference type="NCBI Taxonomy" id="623280"/>
    <lineage>
        <taxon>Bacteria</taxon>
        <taxon>Pseudomonadati</taxon>
        <taxon>Bacteroidota</taxon>
        <taxon>Sphingobacteriia</taxon>
        <taxon>Sphingobacteriales</taxon>
        <taxon>Sphingobacteriaceae</taxon>
        <taxon>Parapedobacter</taxon>
    </lineage>
</organism>
<evidence type="ECO:0000313" key="5">
    <source>
        <dbReference type="Proteomes" id="UP000190541"/>
    </source>
</evidence>
<dbReference type="AlphaFoldDB" id="A0A1T5DQ74"/>
<dbReference type="Proteomes" id="UP000190541">
    <property type="component" value="Unassembled WGS sequence"/>
</dbReference>
<dbReference type="OrthoDB" id="370098at2"/>
<dbReference type="SUPFAM" id="SSF49899">
    <property type="entry name" value="Concanavalin A-like lectins/glucanases"/>
    <property type="match status" value="1"/>
</dbReference>
<dbReference type="InterPro" id="IPR000757">
    <property type="entry name" value="Beta-glucanase-like"/>
</dbReference>
<dbReference type="RefSeq" id="WP_079717562.1">
    <property type="nucleotide sequence ID" value="NZ_FUYS01000007.1"/>
</dbReference>
<comment type="similarity">
    <text evidence="1">Belongs to the glycosyl hydrolase 16 family.</text>
</comment>
<keyword evidence="2" id="KW-0732">Signal</keyword>
<dbReference type="GO" id="GO:0004553">
    <property type="term" value="F:hydrolase activity, hydrolyzing O-glycosyl compounds"/>
    <property type="evidence" value="ECO:0007669"/>
    <property type="project" value="InterPro"/>
</dbReference>
<sequence>MGPFFKVFKTLSIVMVVLCSCGDKALPEDAPTYTTRIVQFSGFDWVVRTSGQNQEGPGPNYFSDSEENVWVDNDGRLHLKIIQKGGNWYCSGVSLRRSLSYGKYVFYVSSRVDELDQNVVAGLFTYMNDEEEIDIEFSRWSAPDNEDAQFAVQPSHLPGNKVRFDLNLTGSYSTHAFDWQPDRIDFVSLRGHGLTPTTDNLIHQWTYTGANIPPDSEERLKINLWLFRGQSPADLNEQELIIERVDFIAN</sequence>
<dbReference type="CDD" id="cd00413">
    <property type="entry name" value="Glyco_hydrolase_16"/>
    <property type="match status" value="1"/>
</dbReference>